<keyword evidence="3" id="KW-1185">Reference proteome</keyword>
<dbReference type="InterPro" id="IPR011042">
    <property type="entry name" value="6-blade_b-propeller_TolB-like"/>
</dbReference>
<dbReference type="EMBL" id="CP073720">
    <property type="protein sequence ID" value="UWP80102.1"/>
    <property type="molecule type" value="Genomic_DNA"/>
</dbReference>
<keyword evidence="1" id="KW-1133">Transmembrane helix</keyword>
<evidence type="ECO:0000313" key="2">
    <source>
        <dbReference type="EMBL" id="UWP80102.1"/>
    </source>
</evidence>
<name>A0ABY5VQP7_9ACTN</name>
<reference evidence="2" key="1">
    <citation type="submission" date="2021-04" db="EMBL/GenBank/DDBJ databases">
        <authorList>
            <person name="Hartkoorn R.C."/>
            <person name="Beaudoing E."/>
            <person name="Hot D."/>
        </authorList>
    </citation>
    <scope>NUCLEOTIDE SEQUENCE</scope>
    <source>
        <strain evidence="2">NRRL B-16292</strain>
    </source>
</reference>
<dbReference type="Proteomes" id="UP001059617">
    <property type="component" value="Chromosome"/>
</dbReference>
<gene>
    <name evidence="2" type="ORF">Dfulv_33745</name>
</gene>
<protein>
    <submittedName>
        <fullName evidence="2">Uncharacterized protein</fullName>
    </submittedName>
</protein>
<keyword evidence="1" id="KW-0812">Transmembrane</keyword>
<dbReference type="InterPro" id="IPR011659">
    <property type="entry name" value="WD40"/>
</dbReference>
<reference evidence="2" key="2">
    <citation type="submission" date="2022-09" db="EMBL/GenBank/DDBJ databases">
        <title>Biosynthetic gene clusters of Dactylosporangioum fulvum.</title>
        <authorList>
            <person name="Caradec T."/>
        </authorList>
    </citation>
    <scope>NUCLEOTIDE SEQUENCE</scope>
    <source>
        <strain evidence="2">NRRL B-16292</strain>
    </source>
</reference>
<organism evidence="2 3">
    <name type="scientific">Dactylosporangium fulvum</name>
    <dbReference type="NCBI Taxonomy" id="53359"/>
    <lineage>
        <taxon>Bacteria</taxon>
        <taxon>Bacillati</taxon>
        <taxon>Actinomycetota</taxon>
        <taxon>Actinomycetes</taxon>
        <taxon>Micromonosporales</taxon>
        <taxon>Micromonosporaceae</taxon>
        <taxon>Dactylosporangium</taxon>
    </lineage>
</organism>
<evidence type="ECO:0000256" key="1">
    <source>
        <dbReference type="SAM" id="Phobius"/>
    </source>
</evidence>
<dbReference type="RefSeq" id="WP_259857860.1">
    <property type="nucleotide sequence ID" value="NZ_BAAAST010000016.1"/>
</dbReference>
<proteinExistence type="predicted"/>
<evidence type="ECO:0000313" key="3">
    <source>
        <dbReference type="Proteomes" id="UP001059617"/>
    </source>
</evidence>
<dbReference type="Gene3D" id="2.120.10.30">
    <property type="entry name" value="TolB, C-terminal domain"/>
    <property type="match status" value="1"/>
</dbReference>
<sequence>MLDAAFSPDGRTLAVQVGTELRLLTAGGGSTVVPLPGRHRLGGPAAWSPDGSRLALCRMAAGSPSWAAGYWAPDGLAVLDLPTRVSTPLDTNATAILGWQGAELLAANHDTIVSVPPTGSARVLARLQPGNDHWINTVQLATARAGDLQARDTGVDRGPWPWWLRVLTVGLLILAGGVVLMALRRRRAH</sequence>
<dbReference type="Pfam" id="PF07676">
    <property type="entry name" value="PD40"/>
    <property type="match status" value="1"/>
</dbReference>
<accession>A0ABY5VQP7</accession>
<dbReference type="SUPFAM" id="SSF82171">
    <property type="entry name" value="DPP6 N-terminal domain-like"/>
    <property type="match status" value="1"/>
</dbReference>
<feature type="transmembrane region" description="Helical" evidence="1">
    <location>
        <begin position="162"/>
        <end position="183"/>
    </location>
</feature>
<keyword evidence="1" id="KW-0472">Membrane</keyword>